<accession>A0A7T7HMX6</accession>
<dbReference type="KEGG" id="mlut:JET14_07645"/>
<reference evidence="1 2" key="1">
    <citation type="submission" date="2020-12" db="EMBL/GenBank/DDBJ databases">
        <authorList>
            <person name="Zheng R.K."/>
            <person name="Sun C.M."/>
        </authorList>
    </citation>
    <scope>NUCLEOTIDE SEQUENCE [LARGE SCALE GENOMIC DNA]</scope>
    <source>
        <strain evidence="1 2">ZRK001</strain>
    </source>
</reference>
<gene>
    <name evidence="1" type="ORF">JET14_07645</name>
</gene>
<dbReference type="EMBL" id="CP066786">
    <property type="protein sequence ID" value="QQM32023.1"/>
    <property type="molecule type" value="Genomic_DNA"/>
</dbReference>
<evidence type="ECO:0000313" key="1">
    <source>
        <dbReference type="EMBL" id="QQM32023.1"/>
    </source>
</evidence>
<evidence type="ECO:0000313" key="2">
    <source>
        <dbReference type="Proteomes" id="UP000596083"/>
    </source>
</evidence>
<organism evidence="1 2">
    <name type="scientific">Martelella lutilitoris</name>
    <dbReference type="NCBI Taxonomy" id="2583532"/>
    <lineage>
        <taxon>Bacteria</taxon>
        <taxon>Pseudomonadati</taxon>
        <taxon>Pseudomonadota</taxon>
        <taxon>Alphaproteobacteria</taxon>
        <taxon>Hyphomicrobiales</taxon>
        <taxon>Aurantimonadaceae</taxon>
        <taxon>Martelella</taxon>
    </lineage>
</organism>
<protein>
    <submittedName>
        <fullName evidence="1">Uncharacterized protein</fullName>
    </submittedName>
</protein>
<name>A0A7T7HMX6_9HYPH</name>
<dbReference type="AlphaFoldDB" id="A0A7T7HMX6"/>
<proteinExistence type="predicted"/>
<dbReference type="Proteomes" id="UP000596083">
    <property type="component" value="Chromosome"/>
</dbReference>
<dbReference type="RefSeq" id="WP_200337494.1">
    <property type="nucleotide sequence ID" value="NZ_CP066786.1"/>
</dbReference>
<sequence length="403" mass="45696">MFDRSLIVGYSPKRGLDAGLLAETLLFYQESSLVLNTANLVALFRQIGEDNICRLVDEEYIQVSFLRPEFSMSKTSRNFVNYYEPVQLFIERRMDGKNPFSVAELITMNFERQGFAKDEASRLGKKFERLLRVEKFRLSGKDIPIMGMIKQDMKDIAYLDSAAKTYVETVFPGFRVPSQWKFKLQEAGDGYAVESNYDFAKLNRDFGTRMGGEVIDSSKLLSELVRSRAEMVLAAKHKAELVADPVRLRLMQTKFDLMLLRRAQSDSEMQLFQGCQLQGKNVREVINHGERSFSEFIDLLDETRKFKEWLKGVDPELGLVSEYNKAILARQWFDYLPAKATRFFIFAGAGLLLDAAVTGGAAAAAGLGLGAADMFLLEPILRGWRPNQFVQGDLLDFVRPGAD</sequence>